<dbReference type="PANTHER" id="PTHR12612">
    <property type="entry name" value="NUCLEAR TRANSPORT FACTOR 2"/>
    <property type="match status" value="1"/>
</dbReference>
<evidence type="ECO:0000313" key="4">
    <source>
        <dbReference type="RefSeq" id="XP_005091242.1"/>
    </source>
</evidence>
<keyword evidence="1" id="KW-0963">Cytoplasm</keyword>
<feature type="domain" description="NTF2" evidence="2">
    <location>
        <begin position="8"/>
        <end position="124"/>
    </location>
</feature>
<evidence type="ECO:0000259" key="2">
    <source>
        <dbReference type="PROSITE" id="PS50177"/>
    </source>
</evidence>
<dbReference type="InterPro" id="IPR018222">
    <property type="entry name" value="Nuclear_transport_factor_2_euk"/>
</dbReference>
<comment type="function">
    <text evidence="1">Has a role in nuclear-cytoplasmic transport of proteins and mRNAs.</text>
</comment>
<dbReference type="RefSeq" id="XP_005091242.1">
    <property type="nucleotide sequence ID" value="XM_005091185.2"/>
</dbReference>
<evidence type="ECO:0000256" key="1">
    <source>
        <dbReference type="RuleBase" id="RU369002"/>
    </source>
</evidence>
<dbReference type="GeneID" id="101862771"/>
<sequence length="129" mass="14590">MNPHFEMIGKSFAEQYYACFDNKDTREKVAAMYSPNEGMLSFEGQQFQGAAAIGEKMKTVPLDNMLRVISTIDCQPMMDGGVIVSVLGQLKNNDDNDKVLPFSQTFVLKPANNSFFIYHDIFRLVLHNL</sequence>
<keyword evidence="1" id="KW-0653">Protein transport</keyword>
<keyword evidence="3" id="KW-1185">Reference proteome</keyword>
<evidence type="ECO:0000313" key="3">
    <source>
        <dbReference type="Proteomes" id="UP000694888"/>
    </source>
</evidence>
<proteinExistence type="predicted"/>
<reference evidence="4" key="1">
    <citation type="submission" date="2025-08" db="UniProtKB">
        <authorList>
            <consortium name="RefSeq"/>
        </authorList>
    </citation>
    <scope>IDENTIFICATION</scope>
</reference>
<comment type="subcellular location">
    <subcellularLocation>
        <location evidence="1">Cytoplasm</location>
    </subcellularLocation>
    <subcellularLocation>
        <location evidence="1">Nucleus</location>
    </subcellularLocation>
</comment>
<dbReference type="CDD" id="cd00780">
    <property type="entry name" value="NTF2"/>
    <property type="match status" value="1"/>
</dbReference>
<dbReference type="InterPro" id="IPR032710">
    <property type="entry name" value="NTF2-like_dom_sf"/>
</dbReference>
<dbReference type="Pfam" id="PF02136">
    <property type="entry name" value="NTF2"/>
    <property type="match status" value="1"/>
</dbReference>
<keyword evidence="1" id="KW-0813">Transport</keyword>
<name>A0ABM0JDK5_APLCA</name>
<dbReference type="PROSITE" id="PS50177">
    <property type="entry name" value="NTF2_DOMAIN"/>
    <property type="match status" value="1"/>
</dbReference>
<organism evidence="3 4">
    <name type="scientific">Aplysia californica</name>
    <name type="common">California sea hare</name>
    <dbReference type="NCBI Taxonomy" id="6500"/>
    <lineage>
        <taxon>Eukaryota</taxon>
        <taxon>Metazoa</taxon>
        <taxon>Spiralia</taxon>
        <taxon>Lophotrochozoa</taxon>
        <taxon>Mollusca</taxon>
        <taxon>Gastropoda</taxon>
        <taxon>Heterobranchia</taxon>
        <taxon>Euthyneura</taxon>
        <taxon>Tectipleura</taxon>
        <taxon>Aplysiida</taxon>
        <taxon>Aplysioidea</taxon>
        <taxon>Aplysiidae</taxon>
        <taxon>Aplysia</taxon>
    </lineage>
</organism>
<dbReference type="InterPro" id="IPR002075">
    <property type="entry name" value="NTF2_dom"/>
</dbReference>
<protein>
    <recommendedName>
        <fullName evidence="1">Nuclear transport factor 2</fullName>
        <shortName evidence="1">NTF-2</shortName>
    </recommendedName>
</protein>
<dbReference type="InterPro" id="IPR045875">
    <property type="entry name" value="NTF2"/>
</dbReference>
<keyword evidence="1" id="KW-0539">Nucleus</keyword>
<accession>A0ABM0JDK5</accession>
<gene>
    <name evidence="4" type="primary">LOC101862771</name>
</gene>
<dbReference type="SUPFAM" id="SSF54427">
    <property type="entry name" value="NTF2-like"/>
    <property type="match status" value="1"/>
</dbReference>
<dbReference type="Proteomes" id="UP000694888">
    <property type="component" value="Unplaced"/>
</dbReference>
<dbReference type="Gene3D" id="3.10.450.50">
    <property type="match status" value="1"/>
</dbReference>